<sequence>MWAKSNSKESKAPSSVSSHETYAKTVLAAPSGGRRRCKPRLARLPCAWLSGRKLRLEGGRSWARRARLFRFPPRTQEGLGGRGKEAGAAARPVAGEEPESGRPRGSEGVLPSAVVLRLANHTRSIKMSLQAAKGSSARKSKQMSVKTSLSNPYTLQWSPVDGADMHYILEALGDVMKKTGLKKVETRRRKKPSSGKKQEKEQCDGQTNRLQDENCPGDAKAHGWTNLQIRNQLAIGINEVTRALEKNELLLVLVCKSAKPAMLTSHLILLCASRATPAGQVPRLSESLAPVLGLTSVLALGFKKDTDAFAEVAKTIIPRIPHLDVPWIQHGTERLLATEDAHSANLQAGECTESDPEECSPNHKRKRADCSRLASPATALQALRVKKIVPNPNKRRKLPKTKKRISK</sequence>
<reference evidence="3" key="1">
    <citation type="submission" date="2022-12" db="EMBL/GenBank/DDBJ databases">
        <authorList>
            <person name="Alioto T."/>
            <person name="Alioto T."/>
            <person name="Gomez Garrido J."/>
        </authorList>
    </citation>
    <scope>NUCLEOTIDE SEQUENCE</scope>
</reference>
<dbReference type="GO" id="GO:0000172">
    <property type="term" value="C:ribonuclease MRP complex"/>
    <property type="evidence" value="ECO:0007669"/>
    <property type="project" value="InterPro"/>
</dbReference>
<feature type="domain" description="Ribosomal protein eL8/eL30/eS12/Gadd45" evidence="2">
    <location>
        <begin position="228"/>
        <end position="306"/>
    </location>
</feature>
<dbReference type="InterPro" id="IPR029064">
    <property type="entry name" value="Ribosomal_eL30-like_sf"/>
</dbReference>
<evidence type="ECO:0000313" key="4">
    <source>
        <dbReference type="Proteomes" id="UP001178461"/>
    </source>
</evidence>
<feature type="region of interest" description="Disordered" evidence="1">
    <location>
        <begin position="1"/>
        <end position="37"/>
    </location>
</feature>
<evidence type="ECO:0000256" key="1">
    <source>
        <dbReference type="SAM" id="MobiDB-lite"/>
    </source>
</evidence>
<accession>A0AA35L2S2</accession>
<proteinExistence type="predicted"/>
<evidence type="ECO:0000313" key="3">
    <source>
        <dbReference type="EMBL" id="CAI5788805.1"/>
    </source>
</evidence>
<feature type="compositionally biased region" description="Basic and acidic residues" evidence="1">
    <location>
        <begin position="1"/>
        <end position="11"/>
    </location>
</feature>
<feature type="compositionally biased region" description="Basic residues" evidence="1">
    <location>
        <begin position="393"/>
        <end position="407"/>
    </location>
</feature>
<dbReference type="InterPro" id="IPR042848">
    <property type="entry name" value="Rpp38"/>
</dbReference>
<dbReference type="GO" id="GO:0001650">
    <property type="term" value="C:fibrillar center"/>
    <property type="evidence" value="ECO:0007669"/>
    <property type="project" value="TreeGrafter"/>
</dbReference>
<keyword evidence="4" id="KW-1185">Reference proteome</keyword>
<dbReference type="SUPFAM" id="SSF55315">
    <property type="entry name" value="L30e-like"/>
    <property type="match status" value="1"/>
</dbReference>
<protein>
    <recommendedName>
        <fullName evidence="2">Ribosomal protein eL8/eL30/eS12/Gadd45 domain-containing protein</fullName>
    </recommendedName>
</protein>
<gene>
    <name evidence="3" type="ORF">PODLI_1B001110</name>
</gene>
<dbReference type="Pfam" id="PF01248">
    <property type="entry name" value="Ribosomal_L7Ae"/>
    <property type="match status" value="1"/>
</dbReference>
<dbReference type="GO" id="GO:0001682">
    <property type="term" value="P:tRNA 5'-leader removal"/>
    <property type="evidence" value="ECO:0007669"/>
    <property type="project" value="InterPro"/>
</dbReference>
<dbReference type="GO" id="GO:0033204">
    <property type="term" value="F:ribonuclease P RNA binding"/>
    <property type="evidence" value="ECO:0007669"/>
    <property type="project" value="TreeGrafter"/>
</dbReference>
<evidence type="ECO:0000259" key="2">
    <source>
        <dbReference type="Pfam" id="PF01248"/>
    </source>
</evidence>
<dbReference type="Proteomes" id="UP001178461">
    <property type="component" value="Chromosome 12"/>
</dbReference>
<dbReference type="GO" id="GO:0005655">
    <property type="term" value="C:nucleolar ribonuclease P complex"/>
    <property type="evidence" value="ECO:0007669"/>
    <property type="project" value="InterPro"/>
</dbReference>
<feature type="region of interest" description="Disordered" evidence="1">
    <location>
        <begin position="183"/>
        <end position="217"/>
    </location>
</feature>
<dbReference type="PANTHER" id="PTHR46948:SF1">
    <property type="entry name" value="RIBONUCLEASE P PROTEIN SUBUNIT P38"/>
    <property type="match status" value="1"/>
</dbReference>
<dbReference type="PANTHER" id="PTHR46948">
    <property type="entry name" value="RIBONUCLEASE P PROTEIN SUBUNIT P38"/>
    <property type="match status" value="1"/>
</dbReference>
<dbReference type="InterPro" id="IPR004038">
    <property type="entry name" value="Ribosomal_eL8/eL30/eS12/Gad45"/>
</dbReference>
<feature type="region of interest" description="Disordered" evidence="1">
    <location>
        <begin position="347"/>
        <end position="372"/>
    </location>
</feature>
<dbReference type="EMBL" id="OX395137">
    <property type="protein sequence ID" value="CAI5788805.1"/>
    <property type="molecule type" value="Genomic_DNA"/>
</dbReference>
<organism evidence="3 4">
    <name type="scientific">Podarcis lilfordi</name>
    <name type="common">Lilford's wall lizard</name>
    <dbReference type="NCBI Taxonomy" id="74358"/>
    <lineage>
        <taxon>Eukaryota</taxon>
        <taxon>Metazoa</taxon>
        <taxon>Chordata</taxon>
        <taxon>Craniata</taxon>
        <taxon>Vertebrata</taxon>
        <taxon>Euteleostomi</taxon>
        <taxon>Lepidosauria</taxon>
        <taxon>Squamata</taxon>
        <taxon>Bifurcata</taxon>
        <taxon>Unidentata</taxon>
        <taxon>Episquamata</taxon>
        <taxon>Laterata</taxon>
        <taxon>Lacertibaenia</taxon>
        <taxon>Lacertidae</taxon>
        <taxon>Podarcis</taxon>
    </lineage>
</organism>
<dbReference type="Gene3D" id="3.30.1330.30">
    <property type="match status" value="1"/>
</dbReference>
<dbReference type="GO" id="GO:0004526">
    <property type="term" value="F:ribonuclease P activity"/>
    <property type="evidence" value="ECO:0007669"/>
    <property type="project" value="TreeGrafter"/>
</dbReference>
<name>A0AA35L2S2_9SAUR</name>
<dbReference type="AlphaFoldDB" id="A0AA35L2S2"/>
<feature type="compositionally biased region" description="Basic residues" evidence="1">
    <location>
        <begin position="183"/>
        <end position="194"/>
    </location>
</feature>
<feature type="region of interest" description="Disordered" evidence="1">
    <location>
        <begin position="73"/>
        <end position="108"/>
    </location>
</feature>
<feature type="region of interest" description="Disordered" evidence="1">
    <location>
        <begin position="388"/>
        <end position="407"/>
    </location>
</feature>